<dbReference type="Pfam" id="PF02627">
    <property type="entry name" value="CMD"/>
    <property type="match status" value="1"/>
</dbReference>
<dbReference type="InterPro" id="IPR003779">
    <property type="entry name" value="CMD-like"/>
</dbReference>
<keyword evidence="2" id="KW-0575">Peroxidase</keyword>
<dbReference type="STRING" id="1220495.SAMN05216288_4163"/>
<dbReference type="NCBIfam" id="TIGR00778">
    <property type="entry name" value="ahpD_dom"/>
    <property type="match status" value="1"/>
</dbReference>
<dbReference type="PANTHER" id="PTHR34846">
    <property type="entry name" value="4-CARBOXYMUCONOLACTONE DECARBOXYLASE FAMILY PROTEIN (AFU_ORTHOLOGUE AFUA_6G11590)"/>
    <property type="match status" value="1"/>
</dbReference>
<feature type="domain" description="Carboxymuconolactone decarboxylase-like" evidence="1">
    <location>
        <begin position="13"/>
        <end position="94"/>
    </location>
</feature>
<name>A0A1M7KYU8_9GAMM</name>
<evidence type="ECO:0000259" key="1">
    <source>
        <dbReference type="Pfam" id="PF02627"/>
    </source>
</evidence>
<gene>
    <name evidence="2" type="ORF">SAMN05216288_4163</name>
</gene>
<dbReference type="SUPFAM" id="SSF69118">
    <property type="entry name" value="AhpD-like"/>
    <property type="match status" value="1"/>
</dbReference>
<dbReference type="RefSeq" id="WP_073267364.1">
    <property type="nucleotide sequence ID" value="NZ_FRBQ01000007.1"/>
</dbReference>
<dbReference type="GO" id="GO:0051920">
    <property type="term" value="F:peroxiredoxin activity"/>
    <property type="evidence" value="ECO:0007669"/>
    <property type="project" value="InterPro"/>
</dbReference>
<proteinExistence type="predicted"/>
<organism evidence="2 3">
    <name type="scientific">Phytopseudomonas punonensis</name>
    <dbReference type="NCBI Taxonomy" id="1220495"/>
    <lineage>
        <taxon>Bacteria</taxon>
        <taxon>Pseudomonadati</taxon>
        <taxon>Pseudomonadota</taxon>
        <taxon>Gammaproteobacteria</taxon>
        <taxon>Pseudomonadales</taxon>
        <taxon>Pseudomonadaceae</taxon>
        <taxon>Phytopseudomonas</taxon>
    </lineage>
</organism>
<dbReference type="Proteomes" id="UP000184305">
    <property type="component" value="Unassembled WGS sequence"/>
</dbReference>
<keyword evidence="2" id="KW-0560">Oxidoreductase</keyword>
<evidence type="ECO:0000313" key="2">
    <source>
        <dbReference type="EMBL" id="SHM70740.1"/>
    </source>
</evidence>
<accession>A0A1M7KYU8</accession>
<reference evidence="3" key="1">
    <citation type="submission" date="2016-11" db="EMBL/GenBank/DDBJ databases">
        <authorList>
            <person name="Varghese N."/>
            <person name="Submissions S."/>
        </authorList>
    </citation>
    <scope>NUCLEOTIDE SEQUENCE [LARGE SCALE GENOMIC DNA]</scope>
    <source>
        <strain evidence="3">CECT 8089</strain>
    </source>
</reference>
<dbReference type="InterPro" id="IPR004675">
    <property type="entry name" value="AhpD_core"/>
</dbReference>
<dbReference type="AlphaFoldDB" id="A0A1M7KYU8"/>
<dbReference type="EMBL" id="FRBQ01000007">
    <property type="protein sequence ID" value="SHM70740.1"/>
    <property type="molecule type" value="Genomic_DNA"/>
</dbReference>
<dbReference type="InterPro" id="IPR029032">
    <property type="entry name" value="AhpD-like"/>
</dbReference>
<dbReference type="OrthoDB" id="9801997at2"/>
<dbReference type="PANTHER" id="PTHR34846:SF10">
    <property type="entry name" value="CYTOPLASMIC PROTEIN"/>
    <property type="match status" value="1"/>
</dbReference>
<protein>
    <submittedName>
        <fullName evidence="2">Alkylhydroperoxidase AhpD family core domain-containing protein</fullName>
    </submittedName>
</protein>
<dbReference type="Gene3D" id="1.20.1290.10">
    <property type="entry name" value="AhpD-like"/>
    <property type="match status" value="1"/>
</dbReference>
<keyword evidence="3" id="KW-1185">Reference proteome</keyword>
<evidence type="ECO:0000313" key="3">
    <source>
        <dbReference type="Proteomes" id="UP000184305"/>
    </source>
</evidence>
<sequence length="143" mass="15633">MSTLRLPYSQLSPEAYKGLLTTKKALASSSLGLPLIELVNLRISQINGCAFCLEMHAKALREGGTPQVKLDSLAGWRISAQFSEAERAALAWAESLTDIARTHAPDEVFEPLKAHFSDAQISDLTFAISLMNAFNRLAIGMRQ</sequence>